<keyword evidence="13" id="KW-0406">Ion transport</keyword>
<dbReference type="PANTHER" id="PTHR43185:SF2">
    <property type="entry name" value="FERROUS IRON TRANSPORT PROTEIN B"/>
    <property type="match status" value="1"/>
</dbReference>
<feature type="binding site" evidence="12">
    <location>
        <position position="43"/>
    </location>
    <ligand>
        <name>Mg(2+)</name>
        <dbReference type="ChEBI" id="CHEBI:18420"/>
        <label>2</label>
    </ligand>
</feature>
<dbReference type="AlphaFoldDB" id="A0A9D1F837"/>
<reference evidence="15" key="2">
    <citation type="journal article" date="2021" name="PeerJ">
        <title>Extensive microbial diversity within the chicken gut microbiome revealed by metagenomics and culture.</title>
        <authorList>
            <person name="Gilroy R."/>
            <person name="Ravi A."/>
            <person name="Getino M."/>
            <person name="Pursley I."/>
            <person name="Horton D.L."/>
            <person name="Alikhan N.F."/>
            <person name="Baker D."/>
            <person name="Gharbi K."/>
            <person name="Hall N."/>
            <person name="Watson M."/>
            <person name="Adriaenssens E.M."/>
            <person name="Foster-Nyarko E."/>
            <person name="Jarju S."/>
            <person name="Secka A."/>
            <person name="Antonio M."/>
            <person name="Oren A."/>
            <person name="Chaudhuri R.R."/>
            <person name="La Ragione R."/>
            <person name="Hildebrand F."/>
            <person name="Pallen M.J."/>
        </authorList>
    </citation>
    <scope>NUCLEOTIDE SEQUENCE</scope>
    <source>
        <strain evidence="15">ChiBcec16-1751</strain>
    </source>
</reference>
<proteinExistence type="inferred from homology"/>
<protein>
    <recommendedName>
        <fullName evidence="10 13">Ferrous iron transport protein B</fullName>
    </recommendedName>
</protein>
<evidence type="ECO:0000256" key="4">
    <source>
        <dbReference type="ARBA" id="ARBA00022475"/>
    </source>
</evidence>
<feature type="binding site" evidence="11">
    <location>
        <begin position="138"/>
        <end position="141"/>
    </location>
    <ligand>
        <name>GTP</name>
        <dbReference type="ChEBI" id="CHEBI:37565"/>
        <label>1</label>
    </ligand>
</feature>
<comment type="subcellular location">
    <subcellularLocation>
        <location evidence="2 13">Cell membrane</location>
        <topology evidence="2 13">Multi-pass membrane protein</topology>
    </subcellularLocation>
</comment>
<keyword evidence="8 11" id="KW-0342">GTP-binding</keyword>
<dbReference type="InterPro" id="IPR011642">
    <property type="entry name" value="Gate_dom"/>
</dbReference>
<sequence length="685" mass="73631">MGLTRRATGRYAVDRGLYLRSRPEDRVIALAGNPNVGKSTVFNGLTGLHQHTGNWPGKTVANAQGRCTDGRRNYIVVDIPGAYSLSARSAEEQVARSFLCFGRPDAAVVVCDATCLERSLHLVLQVIETGLPVVVCVNLLDEAKRRGLTVDVPALSRRLGVPVVGTVAQKKSTLRRILRALGDLLDAPGDATPLRPVYSAEVEAAAAQVEDALQSVDLGKLDRRWVALRLLEGEPDLLDQLEETVGQPLRSLALPVDRGLLERDLAETLHLTARAICAETVTQTAPRGEGRLDRIFTGRWTAFPVLLLLLAVIFYLTMAGANVPSSWLASLFDRGGVALNALLSDAPDWVRSAVVDGVYGVLSSVVSVMLPPMAIFFPLFTLLEDSGYLPRVAYVLDKPFEKCRACGKQALTMMMGFGCNAAGVVGCRIIDSPRERLLAMLTNNLVPCNGRFPTLLALSAIFFAGRGGMVPALLVTGFVVLGVGLTFLLTWMLSRTVLKGVPSSYVLELPAYRRPQVGQVVVRSLLDRTLFVLGRAVAVAAPAGLILWLLAHWTIGGVSMLNHAAAFLDPVGRFLGMDGVILLAFLLGFPANEIVIPIAVMIYQAQGALSDTGTYAALGRVLIDNGWTWVTALCVLLFSLCHWPCSTTLLTIRKESGSWKWALLAALAPTTLGVVLCALVNVVLG</sequence>
<comment type="function">
    <text evidence="1 13">Probable transporter of a GTP-driven Fe(2+) uptake system.</text>
</comment>
<dbReference type="PRINTS" id="PR00326">
    <property type="entry name" value="GTP1OBG"/>
</dbReference>
<dbReference type="GO" id="GO:0005525">
    <property type="term" value="F:GTP binding"/>
    <property type="evidence" value="ECO:0007669"/>
    <property type="project" value="UniProtKB-KW"/>
</dbReference>
<dbReference type="Pfam" id="PF02421">
    <property type="entry name" value="FeoB_N"/>
    <property type="match status" value="1"/>
</dbReference>
<evidence type="ECO:0000256" key="6">
    <source>
        <dbReference type="ARBA" id="ARBA00022741"/>
    </source>
</evidence>
<evidence type="ECO:0000256" key="7">
    <source>
        <dbReference type="ARBA" id="ARBA00022989"/>
    </source>
</evidence>
<keyword evidence="12" id="KW-0460">Magnesium</keyword>
<dbReference type="GO" id="GO:0015093">
    <property type="term" value="F:ferrous iron transmembrane transporter activity"/>
    <property type="evidence" value="ECO:0007669"/>
    <property type="project" value="UniProtKB-UniRule"/>
</dbReference>
<feature type="transmembrane region" description="Helical" evidence="13">
    <location>
        <begin position="472"/>
        <end position="493"/>
    </location>
</feature>
<dbReference type="SUPFAM" id="SSF52540">
    <property type="entry name" value="P-loop containing nucleoside triphosphate hydrolases"/>
    <property type="match status" value="1"/>
</dbReference>
<evidence type="ECO:0000256" key="9">
    <source>
        <dbReference type="ARBA" id="ARBA00023136"/>
    </source>
</evidence>
<comment type="caution">
    <text evidence="15">The sequence shown here is derived from an EMBL/GenBank/DDBJ whole genome shotgun (WGS) entry which is preliminary data.</text>
</comment>
<dbReference type="EMBL" id="DVJJ01000036">
    <property type="protein sequence ID" value="HIS64109.1"/>
    <property type="molecule type" value="Genomic_DNA"/>
</dbReference>
<dbReference type="InterPro" id="IPR011640">
    <property type="entry name" value="Fe2_transport_prot_B_C"/>
</dbReference>
<gene>
    <name evidence="15" type="primary">feoB</name>
    <name evidence="15" type="ORF">IAA83_01900</name>
</gene>
<keyword evidence="3 13" id="KW-0813">Transport</keyword>
<dbReference type="Gene3D" id="3.40.50.300">
    <property type="entry name" value="P-loop containing nucleotide triphosphate hydrolases"/>
    <property type="match status" value="1"/>
</dbReference>
<keyword evidence="4" id="KW-1003">Cell membrane</keyword>
<dbReference type="Proteomes" id="UP000886741">
    <property type="component" value="Unassembled WGS sequence"/>
</dbReference>
<dbReference type="NCBIfam" id="TIGR00437">
    <property type="entry name" value="feoB"/>
    <property type="match status" value="1"/>
</dbReference>
<organism evidence="15 16">
    <name type="scientific">Candidatus Avoscillospira avistercoris</name>
    <dbReference type="NCBI Taxonomy" id="2840707"/>
    <lineage>
        <taxon>Bacteria</taxon>
        <taxon>Bacillati</taxon>
        <taxon>Bacillota</taxon>
        <taxon>Clostridia</taxon>
        <taxon>Eubacteriales</taxon>
        <taxon>Oscillospiraceae</taxon>
        <taxon>Oscillospiraceae incertae sedis</taxon>
        <taxon>Candidatus Avoscillospira</taxon>
    </lineage>
</organism>
<keyword evidence="12" id="KW-0479">Metal-binding</keyword>
<keyword evidence="13" id="KW-0408">Iron</keyword>
<dbReference type="CDD" id="cd01879">
    <property type="entry name" value="FeoB"/>
    <property type="match status" value="1"/>
</dbReference>
<feature type="transmembrane region" description="Helical" evidence="13">
    <location>
        <begin position="662"/>
        <end position="684"/>
    </location>
</feature>
<keyword evidence="5 13" id="KW-0812">Transmembrane</keyword>
<feature type="transmembrane region" description="Helical" evidence="13">
    <location>
        <begin position="580"/>
        <end position="606"/>
    </location>
</feature>
<dbReference type="Gene3D" id="1.10.287.1770">
    <property type="match status" value="1"/>
</dbReference>
<evidence type="ECO:0000313" key="16">
    <source>
        <dbReference type="Proteomes" id="UP000886741"/>
    </source>
</evidence>
<dbReference type="Pfam" id="PF07670">
    <property type="entry name" value="Gate"/>
    <property type="match status" value="2"/>
</dbReference>
<dbReference type="InterPro" id="IPR027417">
    <property type="entry name" value="P-loop_NTPase"/>
</dbReference>
<evidence type="ECO:0000256" key="2">
    <source>
        <dbReference type="ARBA" id="ARBA00004651"/>
    </source>
</evidence>
<dbReference type="InterPro" id="IPR030389">
    <property type="entry name" value="G_FEOB_dom"/>
</dbReference>
<evidence type="ECO:0000313" key="15">
    <source>
        <dbReference type="EMBL" id="HIS64109.1"/>
    </source>
</evidence>
<dbReference type="GO" id="GO:0005886">
    <property type="term" value="C:plasma membrane"/>
    <property type="evidence" value="ECO:0007669"/>
    <property type="project" value="UniProtKB-SubCell"/>
</dbReference>
<evidence type="ECO:0000256" key="5">
    <source>
        <dbReference type="ARBA" id="ARBA00022692"/>
    </source>
</evidence>
<name>A0A9D1F837_9FIRM</name>
<dbReference type="Pfam" id="PF07664">
    <property type="entry name" value="FeoB_C"/>
    <property type="match status" value="1"/>
</dbReference>
<keyword evidence="13" id="KW-0410">Iron transport</keyword>
<dbReference type="Pfam" id="PF17910">
    <property type="entry name" value="FeoB_Cyto"/>
    <property type="match status" value="1"/>
</dbReference>
<dbReference type="PROSITE" id="PS51711">
    <property type="entry name" value="G_FEOB"/>
    <property type="match status" value="1"/>
</dbReference>
<evidence type="ECO:0000256" key="10">
    <source>
        <dbReference type="NCBIfam" id="TIGR00437"/>
    </source>
</evidence>
<evidence type="ECO:0000259" key="14">
    <source>
        <dbReference type="PROSITE" id="PS51711"/>
    </source>
</evidence>
<dbReference type="InterPro" id="IPR006073">
    <property type="entry name" value="GTP-bd"/>
</dbReference>
<dbReference type="GO" id="GO:0046872">
    <property type="term" value="F:metal ion binding"/>
    <property type="evidence" value="ECO:0007669"/>
    <property type="project" value="UniProtKB-KW"/>
</dbReference>
<evidence type="ECO:0000256" key="8">
    <source>
        <dbReference type="ARBA" id="ARBA00023134"/>
    </source>
</evidence>
<dbReference type="InterPro" id="IPR003373">
    <property type="entry name" value="Fe2_transport_prot-B"/>
</dbReference>
<dbReference type="InterPro" id="IPR050860">
    <property type="entry name" value="FeoB_GTPase"/>
</dbReference>
<feature type="binding site" evidence="11">
    <location>
        <begin position="32"/>
        <end position="39"/>
    </location>
    <ligand>
        <name>GTP</name>
        <dbReference type="ChEBI" id="CHEBI:37565"/>
        <label>1</label>
    </ligand>
</feature>
<keyword evidence="6 11" id="KW-0547">Nucleotide-binding</keyword>
<evidence type="ECO:0000256" key="3">
    <source>
        <dbReference type="ARBA" id="ARBA00022448"/>
    </source>
</evidence>
<reference evidence="15" key="1">
    <citation type="submission" date="2020-10" db="EMBL/GenBank/DDBJ databases">
        <authorList>
            <person name="Gilroy R."/>
        </authorList>
    </citation>
    <scope>NUCLEOTIDE SEQUENCE</scope>
    <source>
        <strain evidence="15">ChiBcec16-1751</strain>
    </source>
</reference>
<feature type="binding site" evidence="12">
    <location>
        <position position="44"/>
    </location>
    <ligand>
        <name>Mg(2+)</name>
        <dbReference type="ChEBI" id="CHEBI:18420"/>
        <label>2</label>
    </ligand>
</feature>
<dbReference type="PANTHER" id="PTHR43185">
    <property type="entry name" value="FERROUS IRON TRANSPORT PROTEIN B"/>
    <property type="match status" value="1"/>
</dbReference>
<evidence type="ECO:0000256" key="12">
    <source>
        <dbReference type="PIRSR" id="PIRSR603373-2"/>
    </source>
</evidence>
<feature type="transmembrane region" description="Helical" evidence="13">
    <location>
        <begin position="300"/>
        <end position="321"/>
    </location>
</feature>
<comment type="similarity">
    <text evidence="13">Belongs to the TRAFAC class TrmE-Era-EngA-EngB-Septin-like GTPase superfamily. FeoB GTPase (TC 9.A.8) family.</text>
</comment>
<evidence type="ECO:0000256" key="11">
    <source>
        <dbReference type="PIRSR" id="PIRSR603373-1"/>
    </source>
</evidence>
<feature type="domain" description="FeoB-type G" evidence="14">
    <location>
        <begin position="25"/>
        <end position="191"/>
    </location>
</feature>
<evidence type="ECO:0000256" key="1">
    <source>
        <dbReference type="ARBA" id="ARBA00003926"/>
    </source>
</evidence>
<evidence type="ECO:0000256" key="13">
    <source>
        <dbReference type="RuleBase" id="RU362098"/>
    </source>
</evidence>
<keyword evidence="9 13" id="KW-0472">Membrane</keyword>
<keyword evidence="7 13" id="KW-1133">Transmembrane helix</keyword>
<feature type="transmembrane region" description="Helical" evidence="13">
    <location>
        <begin position="358"/>
        <end position="383"/>
    </location>
</feature>
<dbReference type="InterPro" id="IPR041069">
    <property type="entry name" value="FeoB_Cyto"/>
</dbReference>
<feature type="binding site" evidence="12">
    <location>
        <position position="47"/>
    </location>
    <ligand>
        <name>Mg(2+)</name>
        <dbReference type="ChEBI" id="CHEBI:18420"/>
        <label>2</label>
    </ligand>
</feature>
<feature type="binding site" evidence="12">
    <location>
        <position position="46"/>
    </location>
    <ligand>
        <name>Mg(2+)</name>
        <dbReference type="ChEBI" id="CHEBI:18420"/>
        <label>2</label>
    </ligand>
</feature>
<comment type="caution">
    <text evidence="13">Lacks conserved residue(s) required for the propagation of feature annotation.</text>
</comment>
<feature type="binding site" evidence="11">
    <location>
        <begin position="78"/>
        <end position="81"/>
    </location>
    <ligand>
        <name>GTP</name>
        <dbReference type="ChEBI" id="CHEBI:37565"/>
        <label>1</label>
    </ligand>
</feature>
<feature type="transmembrane region" description="Helical" evidence="13">
    <location>
        <begin position="626"/>
        <end position="650"/>
    </location>
</feature>
<accession>A0A9D1F837</accession>